<keyword evidence="2" id="KW-1133">Transmembrane helix</keyword>
<dbReference type="Gene3D" id="3.40.30.10">
    <property type="entry name" value="Glutaredoxin"/>
    <property type="match status" value="1"/>
</dbReference>
<gene>
    <name evidence="3" type="primary">senC</name>
    <name evidence="3" type="ORF">MTCD1_01457</name>
</gene>
<keyword evidence="4" id="KW-1185">Reference proteome</keyword>
<dbReference type="PANTHER" id="PTHR12151">
    <property type="entry name" value="ELECTRON TRANSPORT PROTIN SCO1/SENC FAMILY MEMBER"/>
    <property type="match status" value="1"/>
</dbReference>
<dbReference type="InterPro" id="IPR036249">
    <property type="entry name" value="Thioredoxin-like_sf"/>
</dbReference>
<evidence type="ECO:0000313" key="3">
    <source>
        <dbReference type="EMBL" id="GAW95854.1"/>
    </source>
</evidence>
<dbReference type="RefSeq" id="WP_057181979.1">
    <property type="nucleotide sequence ID" value="NZ_BDQM01000009.1"/>
</dbReference>
<keyword evidence="2" id="KW-0472">Membrane</keyword>
<dbReference type="EMBL" id="BDQM01000009">
    <property type="protein sequence ID" value="GAW95854.1"/>
    <property type="molecule type" value="Genomic_DNA"/>
</dbReference>
<feature type="transmembrane region" description="Helical" evidence="2">
    <location>
        <begin position="12"/>
        <end position="31"/>
    </location>
</feature>
<keyword evidence="2" id="KW-0812">Transmembrane</keyword>
<dbReference type="SUPFAM" id="SSF52833">
    <property type="entry name" value="Thioredoxin-like"/>
    <property type="match status" value="1"/>
</dbReference>
<reference evidence="3 4" key="1">
    <citation type="submission" date="2017-06" db="EMBL/GenBank/DDBJ databases">
        <title>Whole Genome Sequences of Colwellia marinimaniae MTCD1.</title>
        <authorList>
            <person name="Kusumoto H."/>
            <person name="Inoue M."/>
            <person name="Tanikawa K."/>
            <person name="Maeji H."/>
            <person name="Cameron J.H."/>
            <person name="Bartlett D.H."/>
        </authorList>
    </citation>
    <scope>NUCLEOTIDE SEQUENCE [LARGE SCALE GENOMIC DNA]</scope>
    <source>
        <strain evidence="3 4">MTCD1</strain>
    </source>
</reference>
<dbReference type="Proteomes" id="UP000197068">
    <property type="component" value="Unassembled WGS sequence"/>
</dbReference>
<comment type="caution">
    <text evidence="3">The sequence shown here is derived from an EMBL/GenBank/DDBJ whole genome shotgun (WGS) entry which is preliminary data.</text>
</comment>
<evidence type="ECO:0000313" key="4">
    <source>
        <dbReference type="Proteomes" id="UP000197068"/>
    </source>
</evidence>
<name>A0ABQ0MU57_9GAMM</name>
<comment type="similarity">
    <text evidence="1">Belongs to the SCO1/2 family.</text>
</comment>
<protein>
    <submittedName>
        <fullName evidence="3">Cytochrome c oxidase assembly protein</fullName>
    </submittedName>
</protein>
<sequence>MKTKSRNKSNWQQALILLPILVVMVFTIFVYRLTTNTHYQTNIDLPKIQGIILNDAQLLTNVQLTNHLGQAINQDYFKGKWHFITYGYTQCPDICPTTLFTLTQLADLLSASHDKPETQFIFYTIDPDRDSQAILSQYIHYFSDKFIAVRAKTSADDQNFQQSLGIKVEITRPRAISASQSGPLYQVSHGLSILLINPEAELQAVFMPEITELGFNSFTPERLYRDYLTVINYYQQLSLL</sequence>
<dbReference type="InterPro" id="IPR003782">
    <property type="entry name" value="SCO1/SenC"/>
</dbReference>
<organism evidence="3 4">
    <name type="scientific">Colwellia marinimaniae</name>
    <dbReference type="NCBI Taxonomy" id="1513592"/>
    <lineage>
        <taxon>Bacteria</taxon>
        <taxon>Pseudomonadati</taxon>
        <taxon>Pseudomonadota</taxon>
        <taxon>Gammaproteobacteria</taxon>
        <taxon>Alteromonadales</taxon>
        <taxon>Colwelliaceae</taxon>
        <taxon>Colwellia</taxon>
    </lineage>
</organism>
<evidence type="ECO:0000256" key="1">
    <source>
        <dbReference type="ARBA" id="ARBA00010996"/>
    </source>
</evidence>
<dbReference type="Pfam" id="PF02630">
    <property type="entry name" value="SCO1-SenC"/>
    <property type="match status" value="1"/>
</dbReference>
<dbReference type="PANTHER" id="PTHR12151:SF25">
    <property type="entry name" value="LINALOOL DEHYDRATASE_ISOMERASE DOMAIN-CONTAINING PROTEIN"/>
    <property type="match status" value="1"/>
</dbReference>
<proteinExistence type="inferred from homology"/>
<dbReference type="CDD" id="cd02968">
    <property type="entry name" value="SCO"/>
    <property type="match status" value="1"/>
</dbReference>
<accession>A0ABQ0MU57</accession>
<evidence type="ECO:0000256" key="2">
    <source>
        <dbReference type="SAM" id="Phobius"/>
    </source>
</evidence>